<organism evidence="7">
    <name type="scientific">bioreactor metagenome</name>
    <dbReference type="NCBI Taxonomy" id="1076179"/>
    <lineage>
        <taxon>unclassified sequences</taxon>
        <taxon>metagenomes</taxon>
        <taxon>ecological metagenomes</taxon>
    </lineage>
</organism>
<comment type="function">
    <text evidence="1">This enzyme is an effector of chloramphenicol resistance in bacteria.</text>
</comment>
<keyword evidence="6 7" id="KW-0012">Acyltransferase</keyword>
<evidence type="ECO:0000256" key="6">
    <source>
        <dbReference type="ARBA" id="ARBA00023315"/>
    </source>
</evidence>
<protein>
    <recommendedName>
        <fullName evidence="3">chloramphenicol O-acetyltransferase</fullName>
        <ecNumber evidence="3">2.3.1.28</ecNumber>
    </recommendedName>
</protein>
<dbReference type="PIRSF" id="PIRSF000440">
    <property type="entry name" value="CAT"/>
    <property type="match status" value="1"/>
</dbReference>
<keyword evidence="4 7" id="KW-0808">Transferase</keyword>
<comment type="similarity">
    <text evidence="2">Belongs to the chloramphenicol acetyltransferase family.</text>
</comment>
<evidence type="ECO:0000256" key="1">
    <source>
        <dbReference type="ARBA" id="ARBA00002150"/>
    </source>
</evidence>
<proteinExistence type="inferred from homology"/>
<evidence type="ECO:0000256" key="2">
    <source>
        <dbReference type="ARBA" id="ARBA00010571"/>
    </source>
</evidence>
<dbReference type="SMART" id="SM01059">
    <property type="entry name" value="CAT"/>
    <property type="match status" value="1"/>
</dbReference>
<evidence type="ECO:0000256" key="5">
    <source>
        <dbReference type="ARBA" id="ARBA00023251"/>
    </source>
</evidence>
<dbReference type="SUPFAM" id="SSF52777">
    <property type="entry name" value="CoA-dependent acyltransferases"/>
    <property type="match status" value="1"/>
</dbReference>
<dbReference type="NCBIfam" id="NF000491">
    <property type="entry name" value="chloram_CatA"/>
    <property type="match status" value="1"/>
</dbReference>
<dbReference type="PROSITE" id="PS00100">
    <property type="entry name" value="CAT"/>
    <property type="match status" value="1"/>
</dbReference>
<dbReference type="PANTHER" id="PTHR38474">
    <property type="entry name" value="SLR0299 PROTEIN"/>
    <property type="match status" value="1"/>
</dbReference>
<evidence type="ECO:0000256" key="4">
    <source>
        <dbReference type="ARBA" id="ARBA00022679"/>
    </source>
</evidence>
<dbReference type="Gene3D" id="3.30.559.10">
    <property type="entry name" value="Chloramphenicol acetyltransferase-like domain"/>
    <property type="match status" value="1"/>
</dbReference>
<dbReference type="InterPro" id="IPR023213">
    <property type="entry name" value="CAT-like_dom_sf"/>
</dbReference>
<accession>A0A645DU90</accession>
<sequence length="215" mass="25131">MKFHRINMDTWHRKTTFQQFSAGTPCTYSITVNLDITKLLLEMKKRNLKIFPTFLYGIATVVNRHSEFRMDFDEHGNVGFYDYASPCYTVFHSETETFTNVWTAYDPEFSSFYHNYEEDMETYQDDIHNSKPVATESLFHVSCIPWASFTGFNLNLEKGYTYLSPILTLGKYFAENGRMLLPLAVQVHHAVCDGFHTARFVNELQEWADTFSLQT</sequence>
<evidence type="ECO:0000313" key="7">
    <source>
        <dbReference type="EMBL" id="MPM93060.1"/>
    </source>
</evidence>
<dbReference type="EMBL" id="VSSQ01039916">
    <property type="protein sequence ID" value="MPM93060.1"/>
    <property type="molecule type" value="Genomic_DNA"/>
</dbReference>
<gene>
    <name evidence="7" type="primary">cat_9</name>
    <name evidence="7" type="ORF">SDC9_140196</name>
</gene>
<dbReference type="GO" id="GO:0046677">
    <property type="term" value="P:response to antibiotic"/>
    <property type="evidence" value="ECO:0007669"/>
    <property type="project" value="UniProtKB-KW"/>
</dbReference>
<evidence type="ECO:0000256" key="3">
    <source>
        <dbReference type="ARBA" id="ARBA00013235"/>
    </source>
</evidence>
<reference evidence="7" key="1">
    <citation type="submission" date="2019-08" db="EMBL/GenBank/DDBJ databases">
        <authorList>
            <person name="Kucharzyk K."/>
            <person name="Murdoch R.W."/>
            <person name="Higgins S."/>
            <person name="Loffler F."/>
        </authorList>
    </citation>
    <scope>NUCLEOTIDE SEQUENCE</scope>
</reference>
<dbReference type="AlphaFoldDB" id="A0A645DU90"/>
<dbReference type="EC" id="2.3.1.28" evidence="3"/>
<dbReference type="GO" id="GO:0008811">
    <property type="term" value="F:chloramphenicol O-acetyltransferase activity"/>
    <property type="evidence" value="ECO:0007669"/>
    <property type="project" value="UniProtKB-EC"/>
</dbReference>
<dbReference type="InterPro" id="IPR001707">
    <property type="entry name" value="Cmp_AcTrfase"/>
</dbReference>
<dbReference type="PANTHER" id="PTHR38474:SF2">
    <property type="entry name" value="CHLORAMPHENICOL ACETYLTRANSFERASE"/>
    <property type="match status" value="1"/>
</dbReference>
<name>A0A645DU90_9ZZZZ</name>
<dbReference type="Pfam" id="PF00302">
    <property type="entry name" value="CAT"/>
    <property type="match status" value="1"/>
</dbReference>
<dbReference type="InterPro" id="IPR018372">
    <property type="entry name" value="Chloramphenicol_AcTrfase_AS"/>
</dbReference>
<comment type="caution">
    <text evidence="7">The sequence shown here is derived from an EMBL/GenBank/DDBJ whole genome shotgun (WGS) entry which is preliminary data.</text>
</comment>
<keyword evidence="5" id="KW-0046">Antibiotic resistance</keyword>